<sequence>MNSTMISGGVFLLTLLLLAIPLGKYISEILQGRTPRYVRFIQPIEKLVYKGIGNAASGNMSAKKYFLSIVFLSFFSIISLFLLLLTQQWLPLNSQAVSGMSVTLALNTAVSFVTNTNWQAYAGEEALSLFSQIFGLTVQNFLSAAVGMAVLCVLIRGFVQKKEKGLGNFWQDVTRGILYILLPLSLIVSLLLISQGAVQTFSSGTAYEGLNGQSLWLPLGTVASQVAIKQLGTNGGGFYGANAAHPFENPTVLSNFIENISILLIPAALIIAFGFWIKEWKQGRTIAIVSFLFLTVGFLVIAINEFASPDFLHVLTMGNMEGKEVRFGIDWSALWAVSTTAASNGSVNSMLDSFTPLGGLVPMFMMQLGEIIFGGIGSGLYGMLTFILLTVFIAGLLVGRTPEYLGKKVEPFEMKMASIVVLTPLLLTLFGATALVLHPAVFSWLTNQGAHGFSEVLYAATSLANNNGSAFGGLLADTDFLNNLGSLLMLLSRFLPMAAVIFMAGSFSRKQQSAISEGTLSTVNPVFVTMLVIVILVVGALSFLPAVALGPIAEFFQNR</sequence>
<keyword evidence="2 9" id="KW-1003">Cell membrane</keyword>
<evidence type="ECO:0000256" key="4">
    <source>
        <dbReference type="ARBA" id="ARBA00022692"/>
    </source>
</evidence>
<feature type="transmembrane region" description="Helical" evidence="9">
    <location>
        <begin position="256"/>
        <end position="277"/>
    </location>
</feature>
<dbReference type="HAMAP" id="MF_00275">
    <property type="entry name" value="KdpA"/>
    <property type="match status" value="1"/>
</dbReference>
<evidence type="ECO:0000256" key="6">
    <source>
        <dbReference type="ARBA" id="ARBA00022989"/>
    </source>
</evidence>
<evidence type="ECO:0000256" key="8">
    <source>
        <dbReference type="ARBA" id="ARBA00023136"/>
    </source>
</evidence>
<organism evidence="10">
    <name type="scientific">Candidatus Enterococcus clewellii</name>
    <dbReference type="NCBI Taxonomy" id="1834193"/>
    <lineage>
        <taxon>Bacteria</taxon>
        <taxon>Bacillati</taxon>
        <taxon>Bacillota</taxon>
        <taxon>Bacilli</taxon>
        <taxon>Lactobacillales</taxon>
        <taxon>Enterococcaceae</taxon>
        <taxon>Enterococcus</taxon>
    </lineage>
</organism>
<dbReference type="Pfam" id="PF03814">
    <property type="entry name" value="KdpA"/>
    <property type="match status" value="1"/>
</dbReference>
<feature type="transmembrane region" description="Helical" evidence="9">
    <location>
        <begin position="133"/>
        <end position="155"/>
    </location>
</feature>
<protein>
    <recommendedName>
        <fullName evidence="9">Potassium-transporting ATPase potassium-binding subunit</fullName>
    </recommendedName>
    <alternativeName>
        <fullName evidence="9">ATP phosphohydrolase [potassium-transporting] A chain</fullName>
    </alternativeName>
    <alternativeName>
        <fullName evidence="9">Potassium-binding and translocating subunit A</fullName>
    </alternativeName>
    <alternativeName>
        <fullName evidence="9">Potassium-translocating ATPase A chain</fullName>
    </alternativeName>
</protein>
<reference evidence="11" key="3">
    <citation type="submission" date="2024-03" db="EMBL/GenBank/DDBJ databases">
        <title>The Genome Sequence of Enterococcus sp. DIV0242b.</title>
        <authorList>
            <consortium name="The Broad Institute Genomics Platform"/>
            <consortium name="The Broad Institute Microbial Omics Core"/>
            <consortium name="The Broad Institute Genomic Center for Infectious Diseases"/>
            <person name="Earl A."/>
            <person name="Manson A."/>
            <person name="Gilmore M."/>
            <person name="Schwartman J."/>
            <person name="Shea T."/>
            <person name="Abouelleil A."/>
            <person name="Cao P."/>
            <person name="Chapman S."/>
            <person name="Cusick C."/>
            <person name="Young S."/>
            <person name="Neafsey D."/>
            <person name="Nusbaum C."/>
            <person name="Birren B."/>
        </authorList>
    </citation>
    <scope>NUCLEOTIDE SEQUENCE</scope>
    <source>
        <strain evidence="11">9E7_DIV0242</strain>
    </source>
</reference>
<keyword evidence="4 9" id="KW-0812">Transmembrane</keyword>
<evidence type="ECO:0000313" key="11">
    <source>
        <dbReference type="EMBL" id="WYJ91653.1"/>
    </source>
</evidence>
<gene>
    <name evidence="9" type="primary">kdpA</name>
    <name evidence="11" type="ORF">A5888_003421</name>
    <name evidence="10" type="ORF">A5888_003715</name>
</gene>
<comment type="function">
    <text evidence="9">Part of the high-affinity ATP-driven potassium transport (or Kdp) system, which catalyzes the hydrolysis of ATP coupled with the electrogenic transport of potassium into the cytoplasm. This subunit binds the extracellular potassium ions and delivers the ions to the membrane domain of KdpB through an intramembrane tunnel.</text>
</comment>
<feature type="transmembrane region" description="Helical" evidence="9">
    <location>
        <begin position="526"/>
        <end position="553"/>
    </location>
</feature>
<feature type="transmembrane region" description="Helical" evidence="9">
    <location>
        <begin position="176"/>
        <end position="198"/>
    </location>
</feature>
<comment type="subunit">
    <text evidence="9">The system is composed of three essential subunits: KdpA, KdpB and KdpC.</text>
</comment>
<dbReference type="EMBL" id="NGMM01000007">
    <property type="protein sequence ID" value="OTP11616.1"/>
    <property type="molecule type" value="Genomic_DNA"/>
</dbReference>
<dbReference type="InterPro" id="IPR004623">
    <property type="entry name" value="KdpA"/>
</dbReference>
<evidence type="ECO:0000256" key="3">
    <source>
        <dbReference type="ARBA" id="ARBA00022538"/>
    </source>
</evidence>
<evidence type="ECO:0000313" key="10">
    <source>
        <dbReference type="EMBL" id="OTP11616.1"/>
    </source>
</evidence>
<dbReference type="GO" id="GO:0005886">
    <property type="term" value="C:plasma membrane"/>
    <property type="evidence" value="ECO:0007669"/>
    <property type="project" value="UniProtKB-SubCell"/>
</dbReference>
<feature type="transmembrane region" description="Helical" evidence="9">
    <location>
        <begin position="419"/>
        <end position="445"/>
    </location>
</feature>
<keyword evidence="1 9" id="KW-0813">Transport</keyword>
<feature type="transmembrane region" description="Helical" evidence="9">
    <location>
        <begin position="371"/>
        <end position="398"/>
    </location>
</feature>
<dbReference type="EMBL" id="CP147247">
    <property type="protein sequence ID" value="WYJ91653.1"/>
    <property type="molecule type" value="Genomic_DNA"/>
</dbReference>
<dbReference type="Proteomes" id="UP000195141">
    <property type="component" value="Chromosome"/>
</dbReference>
<feature type="transmembrane region" description="Helical" evidence="9">
    <location>
        <begin position="286"/>
        <end position="307"/>
    </location>
</feature>
<keyword evidence="6 9" id="KW-1133">Transmembrane helix</keyword>
<evidence type="ECO:0000256" key="1">
    <source>
        <dbReference type="ARBA" id="ARBA00022448"/>
    </source>
</evidence>
<dbReference type="PANTHER" id="PTHR30607:SF2">
    <property type="entry name" value="POTASSIUM-TRANSPORTING ATPASE POTASSIUM-BINDING SUBUNIT"/>
    <property type="match status" value="1"/>
</dbReference>
<evidence type="ECO:0000256" key="7">
    <source>
        <dbReference type="ARBA" id="ARBA00023065"/>
    </source>
</evidence>
<keyword evidence="3 9" id="KW-0633">Potassium transport</keyword>
<comment type="similarity">
    <text evidence="9">Belongs to the KdpA family.</text>
</comment>
<keyword evidence="5 9" id="KW-0630">Potassium</keyword>
<keyword evidence="7 9" id="KW-0406">Ion transport</keyword>
<reference evidence="10" key="1">
    <citation type="submission" date="2017-05" db="EMBL/GenBank/DDBJ databases">
        <title>The Genome Sequence of Enterococcus sp. 9E7_DIV0242.</title>
        <authorList>
            <consortium name="The Broad Institute Genomics Platform"/>
            <consortium name="The Broad Institute Genomic Center for Infectious Diseases"/>
            <person name="Earl A."/>
            <person name="Manson A."/>
            <person name="Schwartman J."/>
            <person name="Gilmore M."/>
            <person name="Abouelleil A."/>
            <person name="Cao P."/>
            <person name="Chapman S."/>
            <person name="Cusick C."/>
            <person name="Shea T."/>
            <person name="Young S."/>
            <person name="Neafsey D."/>
            <person name="Nusbaum C."/>
            <person name="Birren B."/>
        </authorList>
    </citation>
    <scope>NUCLEOTIDE SEQUENCE [LARGE SCALE GENOMIC DNA]</scope>
    <source>
        <strain evidence="10">9E7_DIV0242</strain>
    </source>
</reference>
<evidence type="ECO:0000256" key="9">
    <source>
        <dbReference type="HAMAP-Rule" id="MF_00275"/>
    </source>
</evidence>
<proteinExistence type="inferred from homology"/>
<name>A0A242K3K3_9ENTE</name>
<evidence type="ECO:0000256" key="5">
    <source>
        <dbReference type="ARBA" id="ARBA00022958"/>
    </source>
</evidence>
<keyword evidence="8 9" id="KW-0472">Membrane</keyword>
<dbReference type="NCBIfam" id="TIGR00680">
    <property type="entry name" value="kdpA"/>
    <property type="match status" value="1"/>
</dbReference>
<dbReference type="RefSeq" id="WP_086350696.1">
    <property type="nucleotide sequence ID" value="NZ_CP147247.1"/>
</dbReference>
<feature type="transmembrane region" description="Helical" evidence="9">
    <location>
        <begin position="484"/>
        <end position="505"/>
    </location>
</feature>
<dbReference type="GO" id="GO:0008556">
    <property type="term" value="F:P-type potassium transmembrane transporter activity"/>
    <property type="evidence" value="ECO:0007669"/>
    <property type="project" value="InterPro"/>
</dbReference>
<dbReference type="PIRSF" id="PIRSF001294">
    <property type="entry name" value="K_ATPaseA"/>
    <property type="match status" value="1"/>
</dbReference>
<dbReference type="GO" id="GO:0030955">
    <property type="term" value="F:potassium ion binding"/>
    <property type="evidence" value="ECO:0007669"/>
    <property type="project" value="UniProtKB-UniRule"/>
</dbReference>
<reference evidence="11" key="2">
    <citation type="submission" date="2017-05" db="EMBL/GenBank/DDBJ databases">
        <authorList>
            <consortium name="The Broad Institute Genomics Platform"/>
            <consortium name="The Broad Institute Genomic Center for Infectious Diseases"/>
            <person name="Earl A."/>
            <person name="Manson A."/>
            <person name="Schwartman J."/>
            <person name="Gilmore M."/>
            <person name="Abouelleil A."/>
            <person name="Cao P."/>
            <person name="Chapman S."/>
            <person name="Cusick C."/>
            <person name="Shea T."/>
            <person name="Young S."/>
            <person name="Neafsey D."/>
            <person name="Nusbaum C."/>
            <person name="Birren B."/>
        </authorList>
    </citation>
    <scope>NUCLEOTIDE SEQUENCE</scope>
    <source>
        <strain evidence="11">9E7_DIV0242</strain>
    </source>
</reference>
<comment type="subcellular location">
    <subcellularLocation>
        <location evidence="9">Cell membrane</location>
        <topology evidence="9">Multi-pass membrane protein</topology>
    </subcellularLocation>
</comment>
<feature type="transmembrane region" description="Helical" evidence="9">
    <location>
        <begin position="65"/>
        <end position="84"/>
    </location>
</feature>
<dbReference type="OrthoDB" id="9763796at2"/>
<evidence type="ECO:0000256" key="2">
    <source>
        <dbReference type="ARBA" id="ARBA00022475"/>
    </source>
</evidence>
<comment type="caution">
    <text evidence="9">Lacks conserved residue(s) required for the propagation of feature annotation.</text>
</comment>
<evidence type="ECO:0000313" key="12">
    <source>
        <dbReference type="Proteomes" id="UP000195141"/>
    </source>
</evidence>
<dbReference type="AlphaFoldDB" id="A0A242K3K3"/>
<accession>A0A242K3K3</accession>
<dbReference type="PANTHER" id="PTHR30607">
    <property type="entry name" value="POTASSIUM-TRANSPORTING ATPASE A CHAIN"/>
    <property type="match status" value="1"/>
</dbReference>
<keyword evidence="12" id="KW-1185">Reference proteome</keyword>